<dbReference type="Proteomes" id="UP000295064">
    <property type="component" value="Unassembled WGS sequence"/>
</dbReference>
<organism evidence="2 3">
    <name type="scientific">Halanaerobium saccharolyticum</name>
    <dbReference type="NCBI Taxonomy" id="43595"/>
    <lineage>
        <taxon>Bacteria</taxon>
        <taxon>Bacillati</taxon>
        <taxon>Bacillota</taxon>
        <taxon>Clostridia</taxon>
        <taxon>Halanaerobiales</taxon>
        <taxon>Halanaerobiaceae</taxon>
        <taxon>Halanaerobium</taxon>
    </lineage>
</organism>
<dbReference type="Gene3D" id="1.20.1440.60">
    <property type="entry name" value="23S rRNA-intervening sequence"/>
    <property type="match status" value="1"/>
</dbReference>
<evidence type="ECO:0000259" key="1">
    <source>
        <dbReference type="Pfam" id="PF22296"/>
    </source>
</evidence>
<evidence type="ECO:0000313" key="3">
    <source>
        <dbReference type="Proteomes" id="UP000295064"/>
    </source>
</evidence>
<sequence>MENLIVYQKTYDMIQYGYQALKQFPRSEKHTFAAEIKEAMIKLLKLIIITNKKYYKKTTLREMDTQLELITTYIRLAKDLEFLPFKKYGIWSEKLDEVGKLIGGWMKTIEKKQ</sequence>
<dbReference type="EMBL" id="SNWX01000006">
    <property type="protein sequence ID" value="TDO92367.1"/>
    <property type="molecule type" value="Genomic_DNA"/>
</dbReference>
<feature type="domain" description="bAvd-like" evidence="1">
    <location>
        <begin position="4"/>
        <end position="108"/>
    </location>
</feature>
<dbReference type="CDD" id="cd16376">
    <property type="entry name" value="Avd_like"/>
    <property type="match status" value="1"/>
</dbReference>
<accession>A0A4R6LUK5</accession>
<dbReference type="SUPFAM" id="SSF158446">
    <property type="entry name" value="IVS-encoded protein-like"/>
    <property type="match status" value="1"/>
</dbReference>
<dbReference type="InterPro" id="IPR036583">
    <property type="entry name" value="23S_rRNA_IVS_sf"/>
</dbReference>
<reference evidence="2 3" key="1">
    <citation type="submission" date="2019-03" db="EMBL/GenBank/DDBJ databases">
        <title>Subsurface microbial communities from deep shales in Ohio and West Virginia, USA.</title>
        <authorList>
            <person name="Wrighton K."/>
        </authorList>
    </citation>
    <scope>NUCLEOTIDE SEQUENCE [LARGE SCALE GENOMIC DNA]</scope>
    <source>
        <strain evidence="2 3">MA284_T2</strain>
    </source>
</reference>
<protein>
    <submittedName>
        <fullName evidence="2">23S rRNA-intervening sequence protein</fullName>
    </submittedName>
</protein>
<dbReference type="AlphaFoldDB" id="A0A4R6LUK5"/>
<comment type="caution">
    <text evidence="2">The sequence shown here is derived from an EMBL/GenBank/DDBJ whole genome shotgun (WGS) entry which is preliminary data.</text>
</comment>
<dbReference type="NCBIfam" id="NF033474">
    <property type="entry name" value="DivGenRetAVD"/>
    <property type="match status" value="1"/>
</dbReference>
<evidence type="ECO:0000313" key="2">
    <source>
        <dbReference type="EMBL" id="TDO92367.1"/>
    </source>
</evidence>
<dbReference type="RefSeq" id="WP_133514596.1">
    <property type="nucleotide sequence ID" value="NZ_SNWX01000006.1"/>
</dbReference>
<dbReference type="InterPro" id="IPR055360">
    <property type="entry name" value="bAvd"/>
</dbReference>
<gene>
    <name evidence="2" type="ORF">DFR79_106180</name>
</gene>
<dbReference type="Pfam" id="PF22296">
    <property type="entry name" value="bAvd"/>
    <property type="match status" value="1"/>
</dbReference>
<name>A0A4R6LUK5_9FIRM</name>
<dbReference type="OrthoDB" id="9814817at2"/>
<proteinExistence type="predicted"/>